<dbReference type="InterPro" id="IPR027417">
    <property type="entry name" value="P-loop_NTPase"/>
</dbReference>
<dbReference type="Pfam" id="PF03135">
    <property type="entry name" value="CagE_TrbE_VirB"/>
    <property type="match status" value="1"/>
</dbReference>
<dbReference type="EMBL" id="LZMT01000017">
    <property type="protein sequence ID" value="OBX64350.1"/>
    <property type="molecule type" value="Genomic_DNA"/>
</dbReference>
<sequence length="856" mass="97418">MNSTIPKEIPKYRYHVSDTAVILEKNYVFSVIELEGVMFEAIALNVLENDFDALNLAYAESAKEKAGRLAFWTYIKRRKINIENKYKFDNVFAKRFADKYMQRFNDKDYFENKFYIAIAMKFDETINVACDDLEEVCEKFMRVLNAYKPRILSAYTNDKGILFSEVFEFLSDTVNNEKPLNGFPLTGTPVCDMVNASTLHFGYDMLQVKGEYSNKYVTMYDLKDYPSKTYLGMFNEACLNLPFEFNLVQSFVSLSPTKALEEVVKQSNKLVSAKDKAEHQILELEEAQGYIQSGELAFGNYHCVMAVFGNTPKEAVVNGQEASASFSNNAGAVFRRALGSAPASYFSQLPIYMLKPRPMMKSSRNLAGTFSMHNYSRGKATGNPLGDGSAIMPLETQSKTLYDFNFHFSKSEENSTGESIAGHTLILGATGTGKTTTQSALITFATRFNLAMFALDKGRGMDIFIRALDGDYFAIKAGQPTGINPFQFPDTPKLREFLNELLITCATDKNTECSSEEQNQIKNAVDTVMNLPFEFRRFSAILQAIPPREGNELSQRLLKWANTEEHQGRFAWALDNPTNIFDVNNFWRIGFDVTDLLVEDYQPSAPILACLFYMKSMMIENYDNMVTIVEEFWLPLKFKMTEDMILDVLKTGRKKGDFMVLVSQSPADAISSPIFPAIVEQTPTKIMLPNPDAEYRNDEGKGYNRVGLTQKEFIGVKKLGLSSRTFLVKQGNQSAFATLDLYGFDDDIPVLSSSDNNIKLLDTILWRLGNGGQFKVPSYQWLPVFKIARKLKKEGNLDWEKLFDLYYKFTTHLGEKLTQDEWLPAFETIVELKRQGKLDWNLPNFKKREIGYEEVY</sequence>
<dbReference type="GO" id="GO:0005524">
    <property type="term" value="F:ATP binding"/>
    <property type="evidence" value="ECO:0007669"/>
    <property type="project" value="InterPro"/>
</dbReference>
<name>A0AA91J9P1_FAUOS</name>
<dbReference type="PANTHER" id="PTHR30121:SF6">
    <property type="entry name" value="SLR6007 PROTEIN"/>
    <property type="match status" value="1"/>
</dbReference>
<dbReference type="SUPFAM" id="SSF52540">
    <property type="entry name" value="P-loop containing nucleoside triphosphate hydrolases"/>
    <property type="match status" value="1"/>
</dbReference>
<evidence type="ECO:0000256" key="1">
    <source>
        <dbReference type="ARBA" id="ARBA00006512"/>
    </source>
</evidence>
<comment type="caution">
    <text evidence="3">The sequence shown here is derived from an EMBL/GenBank/DDBJ whole genome shotgun (WGS) entry which is preliminary data.</text>
</comment>
<evidence type="ECO:0000259" key="2">
    <source>
        <dbReference type="Pfam" id="PF03135"/>
    </source>
</evidence>
<feature type="domain" description="CagE TrbE VirB component of type IV transporter system central" evidence="2">
    <location>
        <begin position="151"/>
        <end position="351"/>
    </location>
</feature>
<dbReference type="InterPro" id="IPR018145">
    <property type="entry name" value="CagE_TrbE_VirB_cntrl_dom"/>
</dbReference>
<dbReference type="InterPro" id="IPR051162">
    <property type="entry name" value="T4SS_component"/>
</dbReference>
<dbReference type="PANTHER" id="PTHR30121">
    <property type="entry name" value="UNCHARACTERIZED PROTEIN YJGR-RELATED"/>
    <property type="match status" value="1"/>
</dbReference>
<comment type="similarity">
    <text evidence="1">Belongs to the TrbE/VirB4 family.</text>
</comment>
<organism evidence="3">
    <name type="scientific">Faucicola osloensis</name>
    <name type="common">Moraxella osloensis</name>
    <dbReference type="NCBI Taxonomy" id="34062"/>
    <lineage>
        <taxon>Bacteria</taxon>
        <taxon>Pseudomonadati</taxon>
        <taxon>Pseudomonadota</taxon>
        <taxon>Gammaproteobacteria</taxon>
        <taxon>Moraxellales</taxon>
        <taxon>Moraxellaceae</taxon>
        <taxon>Faucicola</taxon>
    </lineage>
</organism>
<reference evidence="3" key="1">
    <citation type="submission" date="2016-06" db="EMBL/GenBank/DDBJ databases">
        <title>Draft genome of Moraxella osloensis CCUG 67237.</title>
        <authorList>
            <person name="Salva-Serra F."/>
            <person name="Engstrom-Jakobsson H."/>
            <person name="Thorell K."/>
            <person name="Gonzales-Siles L."/>
            <person name="Karlsson R."/>
            <person name="Boulund F."/>
            <person name="Engstrand L."/>
            <person name="Kristiansson E."/>
            <person name="Moore E."/>
        </authorList>
    </citation>
    <scope>NUCLEOTIDE SEQUENCE [LARGE SCALE GENOMIC DNA]</scope>
    <source>
        <strain evidence="3">CCUG 67237</strain>
    </source>
</reference>
<dbReference type="AlphaFoldDB" id="A0AA91J9P1"/>
<evidence type="ECO:0000313" key="3">
    <source>
        <dbReference type="EMBL" id="OBX64350.1"/>
    </source>
</evidence>
<dbReference type="Gene3D" id="3.40.50.300">
    <property type="entry name" value="P-loop containing nucleotide triphosphate hydrolases"/>
    <property type="match status" value="1"/>
</dbReference>
<accession>A0AA91J9P1</accession>
<gene>
    <name evidence="3" type="ORF">A9299_10110</name>
</gene>
<proteinExistence type="inferred from homology"/>
<protein>
    <recommendedName>
        <fullName evidence="2">CagE TrbE VirB component of type IV transporter system central domain-containing protein</fullName>
    </recommendedName>
</protein>